<feature type="compositionally biased region" description="Basic and acidic residues" evidence="6">
    <location>
        <begin position="306"/>
        <end position="318"/>
    </location>
</feature>
<feature type="region of interest" description="Disordered" evidence="6">
    <location>
        <begin position="509"/>
        <end position="544"/>
    </location>
</feature>
<feature type="region of interest" description="Disordered" evidence="6">
    <location>
        <begin position="290"/>
        <end position="409"/>
    </location>
</feature>
<feature type="region of interest" description="Disordered" evidence="6">
    <location>
        <begin position="106"/>
        <end position="128"/>
    </location>
</feature>
<dbReference type="PANTHER" id="PTHR13555:SF36">
    <property type="entry name" value="ZINC FINGER C2HC DOMAIN-CONTAINING PROTEIN 1B"/>
    <property type="match status" value="1"/>
</dbReference>
<proteinExistence type="predicted"/>
<keyword evidence="9" id="KW-1185">Reference proteome</keyword>
<evidence type="ECO:0000256" key="6">
    <source>
        <dbReference type="SAM" id="MobiDB-lite"/>
    </source>
</evidence>
<feature type="compositionally biased region" description="Polar residues" evidence="6">
    <location>
        <begin position="250"/>
        <end position="278"/>
    </location>
</feature>
<feature type="compositionally biased region" description="Basic and acidic residues" evidence="6">
    <location>
        <begin position="588"/>
        <end position="605"/>
    </location>
</feature>
<dbReference type="InterPro" id="IPR026319">
    <property type="entry name" value="ZC2HC1A/B-like"/>
</dbReference>
<feature type="compositionally biased region" description="Polar residues" evidence="6">
    <location>
        <begin position="290"/>
        <end position="302"/>
    </location>
</feature>
<feature type="compositionally biased region" description="Polar residues" evidence="6">
    <location>
        <begin position="396"/>
        <end position="409"/>
    </location>
</feature>
<keyword evidence="2" id="KW-0677">Repeat</keyword>
<keyword evidence="1" id="KW-0479">Metal-binding</keyword>
<reference evidence="8 9" key="1">
    <citation type="submission" date="2017-12" db="EMBL/GenBank/DDBJ databases">
        <title>Sequencing, de novo assembly and annotation of complete genome of a new Thraustochytrid species, strain FCC1311.</title>
        <authorList>
            <person name="Sedici K."/>
            <person name="Godart F."/>
            <person name="Aiese Cigliano R."/>
            <person name="Sanseverino W."/>
            <person name="Barakat M."/>
            <person name="Ortet P."/>
            <person name="Marechal E."/>
            <person name="Cagnac O."/>
            <person name="Amato A."/>
        </authorList>
    </citation>
    <scope>NUCLEOTIDE SEQUENCE [LARGE SCALE GENOMIC DNA]</scope>
</reference>
<sequence length="628" mass="70415">MSGYASRYADRNATAARDWAAERQAKIERAKRLREERKRGTVTEDCTFAPQRFNNVEPSVGSSRMGPASEYSQDYISNFHYAPAHESPRDETSVPLYALNRKMSAGSVSSKGSVDSFGLNHAPAPRMGRMSHAGHAIVSQHHPHQMQDQHANQHQQQHQHHHHQQQQQQQQQQQRQYQSRYQHRDYQPQLQTHSNQHHQHYQQQYDQYQNPSQYAPSIQTGGTEYERKSSSPRFDALASEVHRHGHQGPASESRNGNDLSSNYASQNMNNGNNWGASRNENTFSDLSYEFASTSSPHMGNQRQRSRPLDDTPESRDSPEPQSARKQPSHEQISVNEMRRELRGDGADFIQQMHNQKPKASAAASASRGGQYPMQRANPRQHQRSAYEQPEERRMPAQQSHQSAMDQSAAQAPYRGMFVPGNNDEPVSLEEMPAVASGNVPTGEEIPEYAPSEPLYPCPSCGRKFRKPTLEKHSKVCKKVFKQKREAFDTTQARLKGVMQNPDDARVVKSALSKGASRAGAARASSGATKKSGGNKWKKQSQALREAMKYNKILAKAKADGKDISSVPPPPTSQDDSDLVPCPHCGRTFNEKAAERHIPRCKDTKAKPTRLVRGGGKNAAARPRGGMRR</sequence>
<evidence type="ECO:0000256" key="4">
    <source>
        <dbReference type="ARBA" id="ARBA00022833"/>
    </source>
</evidence>
<dbReference type="PROSITE" id="PS52027">
    <property type="entry name" value="ZF_C2HC_C3H"/>
    <property type="match status" value="2"/>
</dbReference>
<evidence type="ECO:0000256" key="1">
    <source>
        <dbReference type="ARBA" id="ARBA00022723"/>
    </source>
</evidence>
<dbReference type="Gene3D" id="3.30.160.60">
    <property type="entry name" value="Classic Zinc Finger"/>
    <property type="match status" value="1"/>
</dbReference>
<evidence type="ECO:0000256" key="2">
    <source>
        <dbReference type="ARBA" id="ARBA00022737"/>
    </source>
</evidence>
<feature type="domain" description="C2HC/C3H-type" evidence="7">
    <location>
        <begin position="577"/>
        <end position="606"/>
    </location>
</feature>
<evidence type="ECO:0000313" key="8">
    <source>
        <dbReference type="EMBL" id="GBG31944.1"/>
    </source>
</evidence>
<dbReference type="InParanoid" id="A0A2R5GVJ8"/>
<dbReference type="OrthoDB" id="10255185at2759"/>
<keyword evidence="3 5" id="KW-0863">Zinc-finger</keyword>
<dbReference type="Pfam" id="PF13913">
    <property type="entry name" value="zf-C2HC_2"/>
    <property type="match status" value="2"/>
</dbReference>
<organism evidence="8 9">
    <name type="scientific">Hondaea fermentalgiana</name>
    <dbReference type="NCBI Taxonomy" id="2315210"/>
    <lineage>
        <taxon>Eukaryota</taxon>
        <taxon>Sar</taxon>
        <taxon>Stramenopiles</taxon>
        <taxon>Bigyra</taxon>
        <taxon>Labyrinthulomycetes</taxon>
        <taxon>Thraustochytrida</taxon>
        <taxon>Thraustochytriidae</taxon>
        <taxon>Hondaea</taxon>
    </lineage>
</organism>
<evidence type="ECO:0000313" key="9">
    <source>
        <dbReference type="Proteomes" id="UP000241890"/>
    </source>
</evidence>
<feature type="domain" description="C2HC/C3H-type" evidence="7">
    <location>
        <begin position="453"/>
        <end position="482"/>
    </location>
</feature>
<comment type="caution">
    <text evidence="8">The sequence shown here is derived from an EMBL/GenBank/DDBJ whole genome shotgun (WGS) entry which is preliminary data.</text>
</comment>
<dbReference type="InterPro" id="IPR049899">
    <property type="entry name" value="Znf_C2HC_C3H"/>
</dbReference>
<keyword evidence="4" id="KW-0862">Zinc</keyword>
<evidence type="ECO:0000259" key="7">
    <source>
        <dbReference type="PROSITE" id="PS52027"/>
    </source>
</evidence>
<gene>
    <name evidence="8" type="ORF">FCC1311_081692</name>
</gene>
<feature type="compositionally biased region" description="Low complexity" evidence="6">
    <location>
        <begin position="165"/>
        <end position="180"/>
    </location>
</feature>
<evidence type="ECO:0000256" key="5">
    <source>
        <dbReference type="PROSITE-ProRule" id="PRU01371"/>
    </source>
</evidence>
<feature type="compositionally biased region" description="Polar residues" evidence="6">
    <location>
        <begin position="319"/>
        <end position="334"/>
    </location>
</feature>
<dbReference type="EMBL" id="BEYU01000110">
    <property type="protein sequence ID" value="GBG31944.1"/>
    <property type="molecule type" value="Genomic_DNA"/>
</dbReference>
<feature type="compositionally biased region" description="Low complexity" evidence="6">
    <location>
        <begin position="201"/>
        <end position="214"/>
    </location>
</feature>
<protein>
    <submittedName>
        <fullName evidence="8">Zinc finger C2HC domain-containing protein CBG14627</fullName>
    </submittedName>
</protein>
<feature type="compositionally biased region" description="Low complexity" evidence="6">
    <location>
        <begin position="509"/>
        <end position="534"/>
    </location>
</feature>
<dbReference type="Proteomes" id="UP000241890">
    <property type="component" value="Unassembled WGS sequence"/>
</dbReference>
<accession>A0A2R5GVJ8</accession>
<evidence type="ECO:0000256" key="3">
    <source>
        <dbReference type="ARBA" id="ARBA00022771"/>
    </source>
</evidence>
<feature type="region of interest" description="Disordered" evidence="6">
    <location>
        <begin position="140"/>
        <end position="278"/>
    </location>
</feature>
<name>A0A2R5GVJ8_9STRA</name>
<feature type="region of interest" description="Disordered" evidence="6">
    <location>
        <begin position="557"/>
        <end position="628"/>
    </location>
</feature>
<feature type="compositionally biased region" description="Low complexity" evidence="6">
    <location>
        <begin position="146"/>
        <end position="156"/>
    </location>
</feature>
<feature type="compositionally biased region" description="Basic and acidic residues" evidence="6">
    <location>
        <begin position="336"/>
        <end position="345"/>
    </location>
</feature>
<dbReference type="AlphaFoldDB" id="A0A2R5GVJ8"/>
<dbReference type="GO" id="GO:0008270">
    <property type="term" value="F:zinc ion binding"/>
    <property type="evidence" value="ECO:0007669"/>
    <property type="project" value="UniProtKB-KW"/>
</dbReference>
<dbReference type="PANTHER" id="PTHR13555">
    <property type="entry name" value="C2H2 ZINC FINGER CGI-62-RELATED"/>
    <property type="match status" value="1"/>
</dbReference>